<evidence type="ECO:0000313" key="5">
    <source>
        <dbReference type="Proteomes" id="UP000028981"/>
    </source>
</evidence>
<dbReference type="CDD" id="cd00570">
    <property type="entry name" value="GST_N_family"/>
    <property type="match status" value="1"/>
</dbReference>
<dbReference type="InterPro" id="IPR036249">
    <property type="entry name" value="Thioredoxin-like_sf"/>
</dbReference>
<feature type="domain" description="GST N-terminal" evidence="2">
    <location>
        <begin position="1"/>
        <end position="80"/>
    </location>
</feature>
<dbReference type="PROSITE" id="PS50405">
    <property type="entry name" value="GST_CTER"/>
    <property type="match status" value="1"/>
</dbReference>
<proteinExistence type="inferred from homology"/>
<dbReference type="PANTHER" id="PTHR44051">
    <property type="entry name" value="GLUTATHIONE S-TRANSFERASE-RELATED"/>
    <property type="match status" value="1"/>
</dbReference>
<dbReference type="OrthoDB" id="9810080at2"/>
<dbReference type="Gene3D" id="3.40.30.10">
    <property type="entry name" value="Glutaredoxin"/>
    <property type="match status" value="1"/>
</dbReference>
<dbReference type="InterPro" id="IPR004045">
    <property type="entry name" value="Glutathione_S-Trfase_N"/>
</dbReference>
<dbReference type="STRING" id="46914.JP75_05515"/>
<dbReference type="InterPro" id="IPR010987">
    <property type="entry name" value="Glutathione-S-Trfase_C-like"/>
</dbReference>
<sequence>MTDRTLYYTHNINPRVAVAVARHLKSPVELVRYEPMGADREAFLPLNPNSLAPLLVEDGKPLWEADAIALRLARLDGGDFWPDEHAVEMMMWVSWSAHHFTNAGAALVWHNVTARSFMGDPEPGVVEDAANDFNRFAAILDLTLAGRDWLVGNKLSYADFRVASSLPYAERGKIPLGAYANIRAWHDRLNQIDAWSDPFEGIA</sequence>
<dbReference type="SFLD" id="SFLDS00019">
    <property type="entry name" value="Glutathione_Transferase_(cytos"/>
    <property type="match status" value="1"/>
</dbReference>
<dbReference type="EMBL" id="JQGC01000004">
    <property type="protein sequence ID" value="KFL31867.1"/>
    <property type="molecule type" value="Genomic_DNA"/>
</dbReference>
<organism evidence="4 5">
    <name type="scientific">Devosia riboflavina</name>
    <dbReference type="NCBI Taxonomy" id="46914"/>
    <lineage>
        <taxon>Bacteria</taxon>
        <taxon>Pseudomonadati</taxon>
        <taxon>Pseudomonadota</taxon>
        <taxon>Alphaproteobacteria</taxon>
        <taxon>Hyphomicrobiales</taxon>
        <taxon>Devosiaceae</taxon>
        <taxon>Devosia</taxon>
    </lineage>
</organism>
<dbReference type="Pfam" id="PF02798">
    <property type="entry name" value="GST_N"/>
    <property type="match status" value="1"/>
</dbReference>
<evidence type="ECO:0000256" key="1">
    <source>
        <dbReference type="RuleBase" id="RU003494"/>
    </source>
</evidence>
<dbReference type="InterPro" id="IPR040079">
    <property type="entry name" value="Glutathione_S-Trfase"/>
</dbReference>
<name>A0A087M4R4_9HYPH</name>
<protein>
    <recommendedName>
        <fullName evidence="6">Glutathione S-transferase</fullName>
    </recommendedName>
</protein>
<evidence type="ECO:0000259" key="3">
    <source>
        <dbReference type="PROSITE" id="PS50405"/>
    </source>
</evidence>
<dbReference type="PANTHER" id="PTHR44051:SF8">
    <property type="entry name" value="GLUTATHIONE S-TRANSFERASE GSTA"/>
    <property type="match status" value="1"/>
</dbReference>
<keyword evidence="5" id="KW-1185">Reference proteome</keyword>
<dbReference type="SUPFAM" id="SSF52833">
    <property type="entry name" value="Thioredoxin-like"/>
    <property type="match status" value="1"/>
</dbReference>
<gene>
    <name evidence="4" type="ORF">JP75_05515</name>
</gene>
<accession>A0A087M4R4</accession>
<dbReference type="Proteomes" id="UP000028981">
    <property type="component" value="Unassembled WGS sequence"/>
</dbReference>
<dbReference type="SFLD" id="SFLDG00358">
    <property type="entry name" value="Main_(cytGST)"/>
    <property type="match status" value="1"/>
</dbReference>
<feature type="domain" description="GST C-terminal" evidence="3">
    <location>
        <begin position="82"/>
        <end position="203"/>
    </location>
</feature>
<dbReference type="SUPFAM" id="SSF47616">
    <property type="entry name" value="GST C-terminal domain-like"/>
    <property type="match status" value="1"/>
</dbReference>
<comment type="similarity">
    <text evidence="1">Belongs to the GST superfamily.</text>
</comment>
<evidence type="ECO:0008006" key="6">
    <source>
        <dbReference type="Google" id="ProtNLM"/>
    </source>
</evidence>
<reference evidence="4 5" key="1">
    <citation type="submission" date="2014-08" db="EMBL/GenBank/DDBJ databases">
        <authorList>
            <person name="Hassan Y.I."/>
            <person name="Lepp D."/>
            <person name="Zhou T."/>
        </authorList>
    </citation>
    <scope>NUCLEOTIDE SEQUENCE [LARGE SCALE GENOMIC DNA]</scope>
    <source>
        <strain evidence="4 5">IFO13584</strain>
    </source>
</reference>
<dbReference type="Gene3D" id="1.20.1050.10">
    <property type="match status" value="1"/>
</dbReference>
<dbReference type="AlphaFoldDB" id="A0A087M4R4"/>
<dbReference type="InterPro" id="IPR036282">
    <property type="entry name" value="Glutathione-S-Trfase_C_sf"/>
</dbReference>
<dbReference type="RefSeq" id="WP_035080346.1">
    <property type="nucleotide sequence ID" value="NZ_JQGC01000004.1"/>
</dbReference>
<dbReference type="InterPro" id="IPR004046">
    <property type="entry name" value="GST_C"/>
</dbReference>
<dbReference type="Pfam" id="PF00043">
    <property type="entry name" value="GST_C"/>
    <property type="match status" value="1"/>
</dbReference>
<dbReference type="PROSITE" id="PS50404">
    <property type="entry name" value="GST_NTER"/>
    <property type="match status" value="1"/>
</dbReference>
<comment type="caution">
    <text evidence="4">The sequence shown here is derived from an EMBL/GenBank/DDBJ whole genome shotgun (WGS) entry which is preliminary data.</text>
</comment>
<evidence type="ECO:0000259" key="2">
    <source>
        <dbReference type="PROSITE" id="PS50404"/>
    </source>
</evidence>
<evidence type="ECO:0000313" key="4">
    <source>
        <dbReference type="EMBL" id="KFL31867.1"/>
    </source>
</evidence>